<evidence type="ECO:0000313" key="1">
    <source>
        <dbReference type="EMBL" id="VDP55549.1"/>
    </source>
</evidence>
<dbReference type="Proteomes" id="UP000279833">
    <property type="component" value="Unassembled WGS sequence"/>
</dbReference>
<sequence length="48" mass="5521">MVMKLYMQQQILKGISDANDEGMNLLEVQMDLFQAPKLKIPDVILKLD</sequence>
<gene>
    <name evidence="1" type="ORF">SCUD_LOCUS14173</name>
</gene>
<keyword evidence="2" id="KW-1185">Reference proteome</keyword>
<dbReference type="AlphaFoldDB" id="A0A183KGM4"/>
<evidence type="ECO:0000313" key="2">
    <source>
        <dbReference type="Proteomes" id="UP000279833"/>
    </source>
</evidence>
<dbReference type="EMBL" id="UZAK01036478">
    <property type="protein sequence ID" value="VDP55549.1"/>
    <property type="molecule type" value="Genomic_DNA"/>
</dbReference>
<evidence type="ECO:0000313" key="3">
    <source>
        <dbReference type="WBParaSite" id="SCUD_0001417601-mRNA-1"/>
    </source>
</evidence>
<organism evidence="3">
    <name type="scientific">Schistosoma curassoni</name>
    <dbReference type="NCBI Taxonomy" id="6186"/>
    <lineage>
        <taxon>Eukaryota</taxon>
        <taxon>Metazoa</taxon>
        <taxon>Spiralia</taxon>
        <taxon>Lophotrochozoa</taxon>
        <taxon>Platyhelminthes</taxon>
        <taxon>Trematoda</taxon>
        <taxon>Digenea</taxon>
        <taxon>Strigeidida</taxon>
        <taxon>Schistosomatoidea</taxon>
        <taxon>Schistosomatidae</taxon>
        <taxon>Schistosoma</taxon>
    </lineage>
</organism>
<protein>
    <submittedName>
        <fullName evidence="3">Cytochrome P450</fullName>
    </submittedName>
</protein>
<reference evidence="3" key="1">
    <citation type="submission" date="2016-06" db="UniProtKB">
        <authorList>
            <consortium name="WormBaseParasite"/>
        </authorList>
    </citation>
    <scope>IDENTIFICATION</scope>
</reference>
<dbReference type="WBParaSite" id="SCUD_0001417601-mRNA-1">
    <property type="protein sequence ID" value="SCUD_0001417601-mRNA-1"/>
    <property type="gene ID" value="SCUD_0001417601"/>
</dbReference>
<reference evidence="1 2" key="2">
    <citation type="submission" date="2018-11" db="EMBL/GenBank/DDBJ databases">
        <authorList>
            <consortium name="Pathogen Informatics"/>
        </authorList>
    </citation>
    <scope>NUCLEOTIDE SEQUENCE [LARGE SCALE GENOMIC DNA]</scope>
    <source>
        <strain evidence="1">Dakar</strain>
        <strain evidence="2">Dakar, Senegal</strain>
    </source>
</reference>
<accession>A0A183KGM4</accession>
<name>A0A183KGM4_9TREM</name>
<proteinExistence type="predicted"/>